<keyword evidence="4 6" id="KW-1133">Transmembrane helix</keyword>
<dbReference type="EMBL" id="LWBP01000067">
    <property type="protein sequence ID" value="OQP65606.1"/>
    <property type="molecule type" value="Genomic_DNA"/>
</dbReference>
<feature type="domain" description="MacB-like periplasmic core" evidence="8">
    <location>
        <begin position="448"/>
        <end position="650"/>
    </location>
</feature>
<keyword evidence="3 6" id="KW-0812">Transmembrane</keyword>
<dbReference type="InterPro" id="IPR003838">
    <property type="entry name" value="ABC3_permease_C"/>
</dbReference>
<dbReference type="PANTHER" id="PTHR30572">
    <property type="entry name" value="MEMBRANE COMPONENT OF TRANSPORTER-RELATED"/>
    <property type="match status" value="1"/>
</dbReference>
<dbReference type="Pfam" id="PF12704">
    <property type="entry name" value="MacB_PCD"/>
    <property type="match status" value="2"/>
</dbReference>
<dbReference type="Proteomes" id="UP000192276">
    <property type="component" value="Unassembled WGS sequence"/>
</dbReference>
<proteinExistence type="predicted"/>
<feature type="transmembrane region" description="Helical" evidence="6">
    <location>
        <begin position="396"/>
        <end position="417"/>
    </location>
</feature>
<evidence type="ECO:0000313" key="9">
    <source>
        <dbReference type="EMBL" id="OQP65606.1"/>
    </source>
</evidence>
<feature type="transmembrane region" description="Helical" evidence="6">
    <location>
        <begin position="21"/>
        <end position="42"/>
    </location>
</feature>
<evidence type="ECO:0000256" key="5">
    <source>
        <dbReference type="ARBA" id="ARBA00023136"/>
    </source>
</evidence>
<sequence length="813" mass="90115">MFKHYLKISFRNLAQQKVLTGINILGLSIGIACFSLFLLYAVNEFSYDRFHTKADRIYRIIEWWEGEGREPGGSGSISTPVAPAMKKDFPDVEYAVRTTDRGCLARVNDHVFHTSITFADADFFNIFSFPLIRGDVHTALKDPGHLVVTREKALTLFGTTDVVGKTIQIKIDTAYKPFTISAVAENIPANSSKSFQLLGNFEHLANTEMVKQSSNNWHMTIGIDAFVLLKQESRLATDHKRLALFRKKYAEEEIQDRKELKKGKGKKDQQQAVQSGIRLQPLRDIHMNPQVEGGADPKNIWILITIAAAVLLIACINFTTLAIGRSAGRAKEIGVRKVMGSERKQLIVQFLSESFLLSVLSAVTGLILACVLLPLFNQLAGRQLYFSFSRFPELMWLLGGLTLLVGLLAGSYPALVLSSFNPVEVLKRKIRVGGSNLFTRSLVTLQFVLSIGLIISTIVILQQIAFMRSKNIGFNKENVVMINTQRVDAKRIYPLYKQAIQSNTGIMDITAGEMGLGSGEGQMGRGYRNYKEEISGVIEYPGDYNFLNALGMQLVAGRYFDPAIASDTMSAVIVNEELVHTVLGTTTANALGKTINTAKGNNPPKTIIGISRNFNFEDLTHQVRPQLFSRPANLEPARIYVRLQAGDPAAKLALLSNAWKKLVPDAPFEYNFVDEKFDLFYKSEERWSTIAGWAGGISIFLACLGLFGLAALAAVNRTKEIGIRKVMGATVTQVAGLLSKDFIKLITIALVIASPPAWYFMNNWLQSYAWRINITWWVFGLAGLFSLLVAVTTISIQAIKAAMANPVNSLRTE</sequence>
<evidence type="ECO:0000259" key="7">
    <source>
        <dbReference type="Pfam" id="PF02687"/>
    </source>
</evidence>
<feature type="domain" description="ABC3 transporter permease C-terminal" evidence="7">
    <location>
        <begin position="305"/>
        <end position="422"/>
    </location>
</feature>
<gene>
    <name evidence="9" type="ORF">A4R26_14330</name>
</gene>
<accession>A0A1V9G554</accession>
<comment type="subcellular location">
    <subcellularLocation>
        <location evidence="1">Cell membrane</location>
        <topology evidence="1">Multi-pass membrane protein</topology>
    </subcellularLocation>
</comment>
<keyword evidence="10" id="KW-1185">Reference proteome</keyword>
<evidence type="ECO:0000313" key="10">
    <source>
        <dbReference type="Proteomes" id="UP000192276"/>
    </source>
</evidence>
<dbReference type="STRING" id="550983.A4R26_14330"/>
<dbReference type="Pfam" id="PF02687">
    <property type="entry name" value="FtsX"/>
    <property type="match status" value="2"/>
</dbReference>
<reference evidence="10" key="1">
    <citation type="submission" date="2016-04" db="EMBL/GenBank/DDBJ databases">
        <authorList>
            <person name="Chen L."/>
            <person name="Zhuang W."/>
            <person name="Wang G."/>
        </authorList>
    </citation>
    <scope>NUCLEOTIDE SEQUENCE [LARGE SCALE GENOMIC DNA]</scope>
    <source>
        <strain evidence="10">208</strain>
    </source>
</reference>
<organism evidence="9 10">
    <name type="scientific">Niastella populi</name>
    <dbReference type="NCBI Taxonomy" id="550983"/>
    <lineage>
        <taxon>Bacteria</taxon>
        <taxon>Pseudomonadati</taxon>
        <taxon>Bacteroidota</taxon>
        <taxon>Chitinophagia</taxon>
        <taxon>Chitinophagales</taxon>
        <taxon>Chitinophagaceae</taxon>
        <taxon>Niastella</taxon>
    </lineage>
</organism>
<protein>
    <recommendedName>
        <fullName evidence="11">ABC transporter permease</fullName>
    </recommendedName>
</protein>
<evidence type="ECO:0000259" key="8">
    <source>
        <dbReference type="Pfam" id="PF12704"/>
    </source>
</evidence>
<feature type="transmembrane region" description="Helical" evidence="6">
    <location>
        <begin position="437"/>
        <end position="461"/>
    </location>
</feature>
<dbReference type="OrthoDB" id="1451596at2"/>
<feature type="transmembrane region" description="Helical" evidence="6">
    <location>
        <begin position="300"/>
        <end position="325"/>
    </location>
</feature>
<evidence type="ECO:0000256" key="3">
    <source>
        <dbReference type="ARBA" id="ARBA00022692"/>
    </source>
</evidence>
<name>A0A1V9G554_9BACT</name>
<evidence type="ECO:0000256" key="2">
    <source>
        <dbReference type="ARBA" id="ARBA00022475"/>
    </source>
</evidence>
<keyword evidence="5 6" id="KW-0472">Membrane</keyword>
<dbReference type="GO" id="GO:0005886">
    <property type="term" value="C:plasma membrane"/>
    <property type="evidence" value="ECO:0007669"/>
    <property type="project" value="UniProtKB-SubCell"/>
</dbReference>
<dbReference type="InterPro" id="IPR050250">
    <property type="entry name" value="Macrolide_Exporter_MacB"/>
</dbReference>
<evidence type="ECO:0008006" key="11">
    <source>
        <dbReference type="Google" id="ProtNLM"/>
    </source>
</evidence>
<feature type="transmembrane region" description="Helical" evidence="6">
    <location>
        <begin position="690"/>
        <end position="715"/>
    </location>
</feature>
<feature type="transmembrane region" description="Helical" evidence="6">
    <location>
        <begin position="774"/>
        <end position="796"/>
    </location>
</feature>
<feature type="domain" description="MacB-like periplasmic core" evidence="8">
    <location>
        <begin position="20"/>
        <end position="196"/>
    </location>
</feature>
<feature type="transmembrane region" description="Helical" evidence="6">
    <location>
        <begin position="742"/>
        <end position="762"/>
    </location>
</feature>
<feature type="domain" description="ABC3 transporter permease C-terminal" evidence="7">
    <location>
        <begin position="696"/>
        <end position="806"/>
    </location>
</feature>
<evidence type="ECO:0000256" key="6">
    <source>
        <dbReference type="SAM" id="Phobius"/>
    </source>
</evidence>
<dbReference type="RefSeq" id="WP_081163155.1">
    <property type="nucleotide sequence ID" value="NZ_LWBP01000067.1"/>
</dbReference>
<dbReference type="PROSITE" id="PS51257">
    <property type="entry name" value="PROKAR_LIPOPROTEIN"/>
    <property type="match status" value="1"/>
</dbReference>
<feature type="transmembrane region" description="Helical" evidence="6">
    <location>
        <begin position="346"/>
        <end position="376"/>
    </location>
</feature>
<evidence type="ECO:0000256" key="4">
    <source>
        <dbReference type="ARBA" id="ARBA00022989"/>
    </source>
</evidence>
<evidence type="ECO:0000256" key="1">
    <source>
        <dbReference type="ARBA" id="ARBA00004651"/>
    </source>
</evidence>
<dbReference type="GO" id="GO:0022857">
    <property type="term" value="F:transmembrane transporter activity"/>
    <property type="evidence" value="ECO:0007669"/>
    <property type="project" value="TreeGrafter"/>
</dbReference>
<keyword evidence="2" id="KW-1003">Cell membrane</keyword>
<dbReference type="PANTHER" id="PTHR30572:SF18">
    <property type="entry name" value="ABC-TYPE MACROLIDE FAMILY EXPORT SYSTEM PERMEASE COMPONENT 2"/>
    <property type="match status" value="1"/>
</dbReference>
<comment type="caution">
    <text evidence="9">The sequence shown here is derived from an EMBL/GenBank/DDBJ whole genome shotgun (WGS) entry which is preliminary data.</text>
</comment>
<dbReference type="InterPro" id="IPR025857">
    <property type="entry name" value="MacB_PCD"/>
</dbReference>
<dbReference type="AlphaFoldDB" id="A0A1V9G554"/>